<accession>W9S2V2</accession>
<feature type="compositionally biased region" description="Low complexity" evidence="1">
    <location>
        <begin position="80"/>
        <end position="96"/>
    </location>
</feature>
<protein>
    <submittedName>
        <fullName evidence="2">Uncharacterized protein</fullName>
    </submittedName>
</protein>
<gene>
    <name evidence="2" type="ORF">L484_023670</name>
</gene>
<reference evidence="3" key="1">
    <citation type="submission" date="2013-01" db="EMBL/GenBank/DDBJ databases">
        <title>Draft Genome Sequence of a Mulberry Tree, Morus notabilis C.K. Schneid.</title>
        <authorList>
            <person name="He N."/>
            <person name="Zhao S."/>
        </authorList>
    </citation>
    <scope>NUCLEOTIDE SEQUENCE</scope>
</reference>
<name>W9S2V2_9ROSA</name>
<dbReference type="Proteomes" id="UP000030645">
    <property type="component" value="Unassembled WGS sequence"/>
</dbReference>
<evidence type="ECO:0000256" key="1">
    <source>
        <dbReference type="SAM" id="MobiDB-lite"/>
    </source>
</evidence>
<dbReference type="EMBL" id="KE344903">
    <property type="protein sequence ID" value="EXB85438.1"/>
    <property type="molecule type" value="Genomic_DNA"/>
</dbReference>
<proteinExistence type="predicted"/>
<keyword evidence="3" id="KW-1185">Reference proteome</keyword>
<sequence>MKDFSLLLMFSSDFRALLLKWHLIPFILLSFGARASYACCSLRENVLRRVFLEKAPAVAGWGALQRAGLPSGCAAVRRTSARTVRTPTRSTRPSVAGGLVSGFDPERPRRFLKPSNCMPTDPEKFRTPRKVNPTRRQRMKPKNKELKN</sequence>
<evidence type="ECO:0000313" key="3">
    <source>
        <dbReference type="Proteomes" id="UP000030645"/>
    </source>
</evidence>
<dbReference type="AlphaFoldDB" id="W9S2V2"/>
<evidence type="ECO:0000313" key="2">
    <source>
        <dbReference type="EMBL" id="EXB85438.1"/>
    </source>
</evidence>
<feature type="region of interest" description="Disordered" evidence="1">
    <location>
        <begin position="80"/>
        <end position="148"/>
    </location>
</feature>
<feature type="compositionally biased region" description="Basic residues" evidence="1">
    <location>
        <begin position="127"/>
        <end position="141"/>
    </location>
</feature>
<organism evidence="2 3">
    <name type="scientific">Morus notabilis</name>
    <dbReference type="NCBI Taxonomy" id="981085"/>
    <lineage>
        <taxon>Eukaryota</taxon>
        <taxon>Viridiplantae</taxon>
        <taxon>Streptophyta</taxon>
        <taxon>Embryophyta</taxon>
        <taxon>Tracheophyta</taxon>
        <taxon>Spermatophyta</taxon>
        <taxon>Magnoliopsida</taxon>
        <taxon>eudicotyledons</taxon>
        <taxon>Gunneridae</taxon>
        <taxon>Pentapetalae</taxon>
        <taxon>rosids</taxon>
        <taxon>fabids</taxon>
        <taxon>Rosales</taxon>
        <taxon>Moraceae</taxon>
        <taxon>Moreae</taxon>
        <taxon>Morus</taxon>
    </lineage>
</organism>